<reference evidence="7" key="1">
    <citation type="submission" date="2020-05" db="EMBL/GenBank/DDBJ databases">
        <title>Phylogenomic resolution of chytrid fungi.</title>
        <authorList>
            <person name="Stajich J.E."/>
            <person name="Amses K."/>
            <person name="Simmons R."/>
            <person name="Seto K."/>
            <person name="Myers J."/>
            <person name="Bonds A."/>
            <person name="Quandt C.A."/>
            <person name="Barry K."/>
            <person name="Liu P."/>
            <person name="Grigoriev I."/>
            <person name="Longcore J.E."/>
            <person name="James T.Y."/>
        </authorList>
    </citation>
    <scope>NUCLEOTIDE SEQUENCE</scope>
    <source>
        <strain evidence="7">JEL0379</strain>
    </source>
</reference>
<dbReference type="PRINTS" id="PR00420">
    <property type="entry name" value="RNGMNOXGNASE"/>
</dbReference>
<proteinExistence type="inferred from homology"/>
<gene>
    <name evidence="7" type="ORF">HDU87_002277</name>
</gene>
<evidence type="ECO:0000256" key="1">
    <source>
        <dbReference type="ARBA" id="ARBA00007992"/>
    </source>
</evidence>
<evidence type="ECO:0000256" key="2">
    <source>
        <dbReference type="ARBA" id="ARBA00022630"/>
    </source>
</evidence>
<dbReference type="InterPro" id="IPR002938">
    <property type="entry name" value="FAD-bd"/>
</dbReference>
<keyword evidence="5" id="KW-0503">Monooxygenase</keyword>
<feature type="domain" description="FAD-binding" evidence="6">
    <location>
        <begin position="6"/>
        <end position="351"/>
    </location>
</feature>
<dbReference type="Pfam" id="PF01494">
    <property type="entry name" value="FAD_binding_3"/>
    <property type="match status" value="1"/>
</dbReference>
<dbReference type="GO" id="GO:0071949">
    <property type="term" value="F:FAD binding"/>
    <property type="evidence" value="ECO:0007669"/>
    <property type="project" value="InterPro"/>
</dbReference>
<evidence type="ECO:0000313" key="7">
    <source>
        <dbReference type="EMBL" id="KAJ3180054.1"/>
    </source>
</evidence>
<dbReference type="GO" id="GO:0004497">
    <property type="term" value="F:monooxygenase activity"/>
    <property type="evidence" value="ECO:0007669"/>
    <property type="project" value="UniProtKB-KW"/>
</dbReference>
<comment type="caution">
    <text evidence="7">The sequence shown here is derived from an EMBL/GenBank/DDBJ whole genome shotgun (WGS) entry which is preliminary data.</text>
</comment>
<dbReference type="PANTHER" id="PTHR13789">
    <property type="entry name" value="MONOOXYGENASE"/>
    <property type="match status" value="1"/>
</dbReference>
<name>A0AAD5TM00_9FUNG</name>
<evidence type="ECO:0000313" key="8">
    <source>
        <dbReference type="Proteomes" id="UP001212152"/>
    </source>
</evidence>
<keyword evidence="4" id="KW-0560">Oxidoreductase</keyword>
<keyword evidence="8" id="KW-1185">Reference proteome</keyword>
<dbReference type="AlphaFoldDB" id="A0AAD5TM00"/>
<sequence length="405" mass="43352">MSIKPLIIGAGVAGPAVALTLKRLGMNPKIFEAAAGVSTGGFAVGISPNGLAALKAMDTLDLVTKNGHPIASVTNRLPDGSVLASLSTYGSECTARYGNTQIAIRRAVLLDGLTQRAKDAGVQFQYNKQLVAISESHADGGGSVTATFADGTSETGDLLIACDGLRSFARSYVCGEQDQAPVYTGAVNYYGNASFPDDATAPPDPNLVMTSADGWMWGQYKTSSTRNEYTWWAAHRAPPEPESWKTTASEQHHELLKRELAHWGPLTHAMLDHTTSVAAFGLYNRPPTARWSRGRVLLVGDAVHPMTPNIGQGANCALEDAVVLAKCLARYPDYNAAFARFEALRKERTARIVADAARVNATSYVTNPLASWVLRQVTKVLLGMPSAFFTVFEHPYSYDAGTVEA</sequence>
<dbReference type="EMBL" id="JADGJQ010000018">
    <property type="protein sequence ID" value="KAJ3180054.1"/>
    <property type="molecule type" value="Genomic_DNA"/>
</dbReference>
<dbReference type="Gene3D" id="3.50.50.60">
    <property type="entry name" value="FAD/NAD(P)-binding domain"/>
    <property type="match status" value="1"/>
</dbReference>
<comment type="similarity">
    <text evidence="1">Belongs to the paxM FAD-dependent monooxygenase family.</text>
</comment>
<evidence type="ECO:0000256" key="3">
    <source>
        <dbReference type="ARBA" id="ARBA00022827"/>
    </source>
</evidence>
<evidence type="ECO:0000256" key="4">
    <source>
        <dbReference type="ARBA" id="ARBA00023002"/>
    </source>
</evidence>
<keyword evidence="2" id="KW-0285">Flavoprotein</keyword>
<evidence type="ECO:0000259" key="6">
    <source>
        <dbReference type="Pfam" id="PF01494"/>
    </source>
</evidence>
<accession>A0AAD5TM00</accession>
<dbReference type="InterPro" id="IPR036188">
    <property type="entry name" value="FAD/NAD-bd_sf"/>
</dbReference>
<organism evidence="7 8">
    <name type="scientific">Geranomyces variabilis</name>
    <dbReference type="NCBI Taxonomy" id="109894"/>
    <lineage>
        <taxon>Eukaryota</taxon>
        <taxon>Fungi</taxon>
        <taxon>Fungi incertae sedis</taxon>
        <taxon>Chytridiomycota</taxon>
        <taxon>Chytridiomycota incertae sedis</taxon>
        <taxon>Chytridiomycetes</taxon>
        <taxon>Spizellomycetales</taxon>
        <taxon>Powellomycetaceae</taxon>
        <taxon>Geranomyces</taxon>
    </lineage>
</organism>
<dbReference type="Proteomes" id="UP001212152">
    <property type="component" value="Unassembled WGS sequence"/>
</dbReference>
<dbReference type="InterPro" id="IPR050493">
    <property type="entry name" value="FAD-dep_Monooxygenase_BioMet"/>
</dbReference>
<protein>
    <recommendedName>
        <fullName evidence="6">FAD-binding domain-containing protein</fullName>
    </recommendedName>
</protein>
<dbReference type="PANTHER" id="PTHR13789:SF309">
    <property type="entry name" value="PUTATIVE (AFU_ORTHOLOGUE AFUA_6G14510)-RELATED"/>
    <property type="match status" value="1"/>
</dbReference>
<dbReference type="SUPFAM" id="SSF51905">
    <property type="entry name" value="FAD/NAD(P)-binding domain"/>
    <property type="match status" value="1"/>
</dbReference>
<evidence type="ECO:0000256" key="5">
    <source>
        <dbReference type="ARBA" id="ARBA00023033"/>
    </source>
</evidence>
<keyword evidence="3" id="KW-0274">FAD</keyword>